<dbReference type="Proteomes" id="UP000271320">
    <property type="component" value="Unassembled WGS sequence"/>
</dbReference>
<evidence type="ECO:0000313" key="1">
    <source>
        <dbReference type="EMBL" id="RSO62562.1"/>
    </source>
</evidence>
<gene>
    <name evidence="1" type="ORF">EA752_03650</name>
</gene>
<protein>
    <submittedName>
        <fullName evidence="1">Uncharacterized protein</fullName>
    </submittedName>
</protein>
<dbReference type="EMBL" id="RFEW01000002">
    <property type="protein sequence ID" value="RSO62562.1"/>
    <property type="molecule type" value="Genomic_DNA"/>
</dbReference>
<organism evidence="1 2">
    <name type="scientific">Acinetobacter pittii</name>
    <name type="common">Acinetobacter genomosp. 3</name>
    <dbReference type="NCBI Taxonomy" id="48296"/>
    <lineage>
        <taxon>Bacteria</taxon>
        <taxon>Pseudomonadati</taxon>
        <taxon>Pseudomonadota</taxon>
        <taxon>Gammaproteobacteria</taxon>
        <taxon>Moraxellales</taxon>
        <taxon>Moraxellaceae</taxon>
        <taxon>Acinetobacter</taxon>
        <taxon>Acinetobacter calcoaceticus/baumannii complex</taxon>
    </lineage>
</organism>
<dbReference type="RefSeq" id="WP_125514701.1">
    <property type="nucleotide sequence ID" value="NZ_BBTQ01000006.1"/>
</dbReference>
<accession>A0AB37TMV6</accession>
<reference evidence="1 2" key="1">
    <citation type="submission" date="2018-10" db="EMBL/GenBank/DDBJ databases">
        <title>GWAS and RNA-Seq identify cryptic mechanisms of antimicrobial resistance in Acinetobacter baumannii.</title>
        <authorList>
            <person name="Sahl J.W."/>
        </authorList>
    </citation>
    <scope>NUCLEOTIDE SEQUENCE [LARGE SCALE GENOMIC DNA]</scope>
    <source>
        <strain evidence="1 2">TG41884</strain>
    </source>
</reference>
<comment type="caution">
    <text evidence="1">The sequence shown here is derived from an EMBL/GenBank/DDBJ whole genome shotgun (WGS) entry which is preliminary data.</text>
</comment>
<name>A0AB37TMV6_ACIPI</name>
<dbReference type="AlphaFoldDB" id="A0AB37TMV6"/>
<sequence length="40" mass="4883">MEKQSQKTQSFVTTENKANFMPFINIHRKIINNIRNSYFY</sequence>
<proteinExistence type="predicted"/>
<evidence type="ECO:0000313" key="2">
    <source>
        <dbReference type="Proteomes" id="UP000271320"/>
    </source>
</evidence>